<name>A0A2T1ER26_9CYAN</name>
<dbReference type="Gene3D" id="1.20.910.10">
    <property type="entry name" value="Heme oxygenase-like"/>
    <property type="match status" value="1"/>
</dbReference>
<dbReference type="SMART" id="SM01236">
    <property type="entry name" value="Haem_oxygenase_2"/>
    <property type="match status" value="1"/>
</dbReference>
<dbReference type="InterPro" id="IPR016084">
    <property type="entry name" value="Haem_Oase-like_multi-hlx"/>
</dbReference>
<reference evidence="3" key="1">
    <citation type="submission" date="2018-02" db="EMBL/GenBank/DDBJ databases">
        <authorList>
            <person name="Moore K."/>
            <person name="Momper L."/>
        </authorList>
    </citation>
    <scope>NUCLEOTIDE SEQUENCE [LARGE SCALE GENOMIC DNA]</scope>
    <source>
        <strain evidence="3">ULC18</strain>
    </source>
</reference>
<organism evidence="2 3">
    <name type="scientific">Stenomitos frigidus ULC18</name>
    <dbReference type="NCBI Taxonomy" id="2107698"/>
    <lineage>
        <taxon>Bacteria</taxon>
        <taxon>Bacillati</taxon>
        <taxon>Cyanobacteriota</taxon>
        <taxon>Cyanophyceae</taxon>
        <taxon>Leptolyngbyales</taxon>
        <taxon>Leptolyngbyaceae</taxon>
        <taxon>Stenomitos</taxon>
    </lineage>
</organism>
<protein>
    <submittedName>
        <fullName evidence="2">Pyrroloquinoline quinone biosynthesis protein PqqC</fullName>
    </submittedName>
</protein>
<dbReference type="Proteomes" id="UP000239576">
    <property type="component" value="Unassembled WGS sequence"/>
</dbReference>
<dbReference type="PANTHER" id="PTHR40279">
    <property type="entry name" value="PQQC-LIKE PROTEIN"/>
    <property type="match status" value="1"/>
</dbReference>
<dbReference type="InterPro" id="IPR039068">
    <property type="entry name" value="PqqC-like"/>
</dbReference>
<dbReference type="NCBIfam" id="TIGR04305">
    <property type="entry name" value="fol_rel_CADD"/>
    <property type="match status" value="1"/>
</dbReference>
<dbReference type="AlphaFoldDB" id="A0A2T1ER26"/>
<dbReference type="GO" id="GO:0016491">
    <property type="term" value="F:oxidoreductase activity"/>
    <property type="evidence" value="ECO:0007669"/>
    <property type="project" value="UniProtKB-KW"/>
</dbReference>
<comment type="caution">
    <text evidence="2">The sequence shown here is derived from an EMBL/GenBank/DDBJ whole genome shotgun (WGS) entry which is preliminary data.</text>
</comment>
<dbReference type="Pfam" id="PF14518">
    <property type="entry name" value="Haem_oxygenas_2"/>
    <property type="match status" value="1"/>
</dbReference>
<evidence type="ECO:0000313" key="2">
    <source>
        <dbReference type="EMBL" id="PSB35200.1"/>
    </source>
</evidence>
<proteinExistence type="predicted"/>
<keyword evidence="3" id="KW-1185">Reference proteome</keyword>
<dbReference type="OrthoDB" id="9800756at2"/>
<evidence type="ECO:0000256" key="1">
    <source>
        <dbReference type="ARBA" id="ARBA00023002"/>
    </source>
</evidence>
<dbReference type="InterPro" id="IPR027572">
    <property type="entry name" value="Fol-rel_CADD"/>
</dbReference>
<sequence>MALHEELKAIVDRKHLLTHPFYIAWTEGKLTRTHLKHYAIQYFQNVLAFPTYLSAVHFNTPSFDNAIGVRQEILENLIEEERGEHNHPALWKRFAEALGATDAELTETSALETTTNLVDTFRQLCLTSPFYAGLAALYAYESQIPAIAAVKVDGLKQFYGMTNPDDYQFFTVHQQADVWHTATSQKLIEQYADTPEKEAEVLQVAEKAADALWQFLDGVYETYCQDIVAAPVAA</sequence>
<dbReference type="SUPFAM" id="SSF48613">
    <property type="entry name" value="Heme oxygenase-like"/>
    <property type="match status" value="1"/>
</dbReference>
<dbReference type="EMBL" id="PVWK01000010">
    <property type="protein sequence ID" value="PSB35200.1"/>
    <property type="molecule type" value="Genomic_DNA"/>
</dbReference>
<dbReference type="RefSeq" id="WP_106254558.1">
    <property type="nucleotide sequence ID" value="NZ_CAWNSW010000022.1"/>
</dbReference>
<reference evidence="2 3" key="2">
    <citation type="submission" date="2018-03" db="EMBL/GenBank/DDBJ databases">
        <title>The ancient ancestry and fast evolution of plastids.</title>
        <authorList>
            <person name="Moore K.R."/>
            <person name="Magnabosco C."/>
            <person name="Momper L."/>
            <person name="Gold D.A."/>
            <person name="Bosak T."/>
            <person name="Fournier G.P."/>
        </authorList>
    </citation>
    <scope>NUCLEOTIDE SEQUENCE [LARGE SCALE GENOMIC DNA]</scope>
    <source>
        <strain evidence="2 3">ULC18</strain>
    </source>
</reference>
<gene>
    <name evidence="2" type="ORF">C7B82_01385</name>
</gene>
<dbReference type="PANTHER" id="PTHR40279:SF3">
    <property type="entry name" value="4-AMINOBENZOATE SYNTHASE"/>
    <property type="match status" value="1"/>
</dbReference>
<evidence type="ECO:0000313" key="3">
    <source>
        <dbReference type="Proteomes" id="UP000239576"/>
    </source>
</evidence>
<accession>A0A2T1ER26</accession>
<keyword evidence="1" id="KW-0560">Oxidoreductase</keyword>